<sequence>MAERGGQAAAFGFQYQYLVTLEELLAAAEGLRPGVHAAVIEPTETDAEGVDDPDAIDFDLVDGDRSPVLAAQVKSGGPGTELSAPTAFAVLMRMIKARPSAKAYSLITNMILHSKAVHLNRVLRLTDPDELQQQLAALLERSSRQKENAKGLNHDELLRLRRARIVPDTREPHELREQLRERIRKFRSQQRSGLGLRSAGRMTNHLVSEIFRRACGEFDGVLTLTDFRSELLTEATHLAHDLGSFDWGIMVGPVPSPPDLPRPGLLAHIHRALTEAPEDRVVRACVLLGLSGIGKTSAAAAYAHDVADSYDHIFWVDAESDASLAASYHALHDWLAPQQAQANMDSSALRHRVHALLSAFPGRWLMIIDNASDRRRLLPWLPTSGRGHLIITSTNQSSWATHPRRVPVTHLTTDQAVSLIRLRLSNDGSVWDKGSEQAAVELAQNLEYWPLAIELACGYLASCGLGLAEVSRYLELIRDRALDDEQSVPPGYPRTLVAAIRVALQRIGRAAKGVRQQDISSAAIASITTASYLASRQIPLQLLVAAAVVPKESVMRSGLKGPLIMVESSQNPLSVLEIHRALRTESLVQRSEPLSAGGPHRQAKSEHPDELDETISINEIVQHVVRDTLEGSGDVEPILSRAAFHTQGWLAEFIDDEDEHRMHRLVPHAQSLAGHALRLGISSDDLAVLYGNLGGAYFRIGSLAGARSCFEAELNVIRARTAPAPVLEIKTLFPLVAVMREQGAPLDCLFHHLKRVHELALQLADSHPTDAASAVANVLTTLRTATHREVPGEAVIRLIADLQALGARLPDTDVSKILAEIGYITQALSDRSVDYAEIEIRCRAMLDNAQLPIAQRIDVIALLAEALAFQGSWTDVAVELATLNGYATTSKLNPQTIATAVHNVGLQVGMALIQNEPHALPSLYRLTEIIAHVDEEHLDRAADGPLKLLVLRLLDALYRSDRTETEALLTEFETTDKSVLDAAHEIGWRLLTFRTVAMATAALPG</sequence>
<dbReference type="Gene3D" id="3.40.50.300">
    <property type="entry name" value="P-loop containing nucleotide triphosphate hydrolases"/>
    <property type="match status" value="1"/>
</dbReference>
<proteinExistence type="predicted"/>
<dbReference type="RefSeq" id="WP_115068855.1">
    <property type="nucleotide sequence ID" value="NZ_UHID01000006.1"/>
</dbReference>
<dbReference type="Proteomes" id="UP000254150">
    <property type="component" value="Unassembled WGS sequence"/>
</dbReference>
<accession>A0A380NZH0</accession>
<gene>
    <name evidence="2" type="ORF">NCTC7807_03335</name>
</gene>
<evidence type="ECO:0000256" key="1">
    <source>
        <dbReference type="SAM" id="MobiDB-lite"/>
    </source>
</evidence>
<dbReference type="InterPro" id="IPR027417">
    <property type="entry name" value="P-loop_NTPase"/>
</dbReference>
<protein>
    <submittedName>
        <fullName evidence="2">ATP /GTP-binding protein</fullName>
    </submittedName>
</protein>
<dbReference type="EMBL" id="UHID01000006">
    <property type="protein sequence ID" value="SUP57723.1"/>
    <property type="molecule type" value="Genomic_DNA"/>
</dbReference>
<name>A0A380NZH0_STRGR</name>
<dbReference type="AlphaFoldDB" id="A0A380NZH0"/>
<reference evidence="2 3" key="1">
    <citation type="submission" date="2018-06" db="EMBL/GenBank/DDBJ databases">
        <authorList>
            <consortium name="Pathogen Informatics"/>
            <person name="Doyle S."/>
        </authorList>
    </citation>
    <scope>NUCLEOTIDE SEQUENCE [LARGE SCALE GENOMIC DNA]</scope>
    <source>
        <strain evidence="2 3">NCTC7807</strain>
    </source>
</reference>
<evidence type="ECO:0000313" key="3">
    <source>
        <dbReference type="Proteomes" id="UP000254150"/>
    </source>
</evidence>
<evidence type="ECO:0000313" key="2">
    <source>
        <dbReference type="EMBL" id="SUP57723.1"/>
    </source>
</evidence>
<feature type="region of interest" description="Disordered" evidence="1">
    <location>
        <begin position="590"/>
        <end position="611"/>
    </location>
</feature>
<organism evidence="2 3">
    <name type="scientific">Streptomyces griseus</name>
    <dbReference type="NCBI Taxonomy" id="1911"/>
    <lineage>
        <taxon>Bacteria</taxon>
        <taxon>Bacillati</taxon>
        <taxon>Actinomycetota</taxon>
        <taxon>Actinomycetes</taxon>
        <taxon>Kitasatosporales</taxon>
        <taxon>Streptomycetaceae</taxon>
        <taxon>Streptomyces</taxon>
    </lineage>
</organism>
<dbReference type="PANTHER" id="PTHR47691">
    <property type="entry name" value="REGULATOR-RELATED"/>
    <property type="match status" value="1"/>
</dbReference>
<dbReference type="SUPFAM" id="SSF52540">
    <property type="entry name" value="P-loop containing nucleoside triphosphate hydrolases"/>
    <property type="match status" value="1"/>
</dbReference>
<dbReference type="PANTHER" id="PTHR47691:SF3">
    <property type="entry name" value="HTH-TYPE TRANSCRIPTIONAL REGULATOR RV0890C-RELATED"/>
    <property type="match status" value="1"/>
</dbReference>